<protein>
    <submittedName>
        <fullName evidence="1">Dihydroorotase</fullName>
    </submittedName>
</protein>
<name>A0AC61RBC2_9BACT</name>
<evidence type="ECO:0000313" key="2">
    <source>
        <dbReference type="Proteomes" id="UP000306319"/>
    </source>
</evidence>
<comment type="caution">
    <text evidence="1">The sequence shown here is derived from an EMBL/GenBank/DDBJ whole genome shotgun (WGS) entry which is preliminary data.</text>
</comment>
<gene>
    <name evidence="1" type="ORF">E5331_19665</name>
</gene>
<dbReference type="Proteomes" id="UP000306319">
    <property type="component" value="Unassembled WGS sequence"/>
</dbReference>
<keyword evidence="2" id="KW-1185">Reference proteome</keyword>
<sequence length="426" mass="46445">MSNDNTLLITGANVWCDDSFRLCDVVVSNGMIVETAEKIDADKYPGCKVIDATGKYLVPGLVDMHVHFREPGYSYKETIKDGSAAAAAGGFTTVCTMPNLNPAPDSPDNLRRQLDIINRDAIVNVIPYATITRKRMGHELVDYATLAPYVAGFSDDGTGVQDEEVMRAAMKGIAPTGKILAAHCEVEALLNRGYIHDGEYARAHGHRGICSESEWKEIERDIILAEETHCRLHVCHISTKESVELIRRAKERGVLVTCETGPHYLTFCDEDLQEEGRFKMNPPIRSRADRDALRQGIIDGTIDAIATDHAPHSAEEKGKGLEKSAMGVVGLETAFAAVYTTMVKTGLISMERLVEIMSVNPRKILGLPCSDGIKAGNPADITILDTETEQIVDPATFRTKGRATPYAGMLLQGSIAALLYKGVQVL</sequence>
<evidence type="ECO:0000313" key="1">
    <source>
        <dbReference type="EMBL" id="TGY75645.1"/>
    </source>
</evidence>
<accession>A0AC61RBC2</accession>
<reference evidence="1" key="1">
    <citation type="submission" date="2019-04" db="EMBL/GenBank/DDBJ databases">
        <title>Microbes associate with the intestines of laboratory mice.</title>
        <authorList>
            <person name="Navarre W."/>
            <person name="Wong E."/>
            <person name="Huang K."/>
            <person name="Tropini C."/>
            <person name="Ng K."/>
            <person name="Yu B."/>
        </authorList>
    </citation>
    <scope>NUCLEOTIDE SEQUENCE</scope>
    <source>
        <strain evidence="1">NM04_E33</strain>
    </source>
</reference>
<organism evidence="1 2">
    <name type="scientific">Lepagella muris</name>
    <dbReference type="NCBI Taxonomy" id="3032870"/>
    <lineage>
        <taxon>Bacteria</taxon>
        <taxon>Pseudomonadati</taxon>
        <taxon>Bacteroidota</taxon>
        <taxon>Bacteroidia</taxon>
        <taxon>Bacteroidales</taxon>
        <taxon>Muribaculaceae</taxon>
        <taxon>Lepagella</taxon>
    </lineage>
</organism>
<dbReference type="EMBL" id="SRYB01000055">
    <property type="protein sequence ID" value="TGY75645.1"/>
    <property type="molecule type" value="Genomic_DNA"/>
</dbReference>
<proteinExistence type="predicted"/>